<dbReference type="OrthoDB" id="9815559at2"/>
<keyword evidence="5" id="KW-1185">Reference proteome</keyword>
<dbReference type="Gene3D" id="3.90.550.10">
    <property type="entry name" value="Spore Coat Polysaccharide Biosynthesis Protein SpsA, Chain A"/>
    <property type="match status" value="1"/>
</dbReference>
<dbReference type="Pfam" id="PF02348">
    <property type="entry name" value="CTP_transf_3"/>
    <property type="match status" value="1"/>
</dbReference>
<dbReference type="InterPro" id="IPR004528">
    <property type="entry name" value="KdsB"/>
</dbReference>
<dbReference type="InterPro" id="IPR029044">
    <property type="entry name" value="Nucleotide-diphossugar_trans"/>
</dbReference>
<proteinExistence type="predicted"/>
<dbReference type="Proteomes" id="UP000217944">
    <property type="component" value="Unassembled WGS sequence"/>
</dbReference>
<evidence type="ECO:0000256" key="2">
    <source>
        <dbReference type="ARBA" id="ARBA00022695"/>
    </source>
</evidence>
<evidence type="ECO:0000313" key="5">
    <source>
        <dbReference type="Proteomes" id="UP000217944"/>
    </source>
</evidence>
<dbReference type="NCBIfam" id="TIGR00466">
    <property type="entry name" value="kdsB"/>
    <property type="match status" value="1"/>
</dbReference>
<dbReference type="InterPro" id="IPR003329">
    <property type="entry name" value="Cytidylyl_trans"/>
</dbReference>
<dbReference type="CDD" id="cd02517">
    <property type="entry name" value="CMP-KDO-Synthetase"/>
    <property type="match status" value="1"/>
</dbReference>
<dbReference type="NCBIfam" id="NF009905">
    <property type="entry name" value="PRK13368.1"/>
    <property type="match status" value="1"/>
</dbReference>
<evidence type="ECO:0000256" key="1">
    <source>
        <dbReference type="ARBA" id="ARBA00022679"/>
    </source>
</evidence>
<organism evidence="4 5">
    <name type="scientific">Lebetimonas natsushimae</name>
    <dbReference type="NCBI Taxonomy" id="1936991"/>
    <lineage>
        <taxon>Bacteria</taxon>
        <taxon>Pseudomonadati</taxon>
        <taxon>Campylobacterota</taxon>
        <taxon>Epsilonproteobacteria</taxon>
        <taxon>Nautiliales</taxon>
        <taxon>Nautiliaceae</taxon>
        <taxon>Lebetimonas</taxon>
    </lineage>
</organism>
<dbReference type="PANTHER" id="PTHR42866:SF2">
    <property type="entry name" value="3-DEOXY-MANNO-OCTULOSONATE CYTIDYLYLTRANSFERASE, MITOCHONDRIAL"/>
    <property type="match status" value="1"/>
</dbReference>
<keyword evidence="1 4" id="KW-0808">Transferase</keyword>
<name>A0A292YB66_9BACT</name>
<dbReference type="PANTHER" id="PTHR42866">
    <property type="entry name" value="3-DEOXY-MANNO-OCTULOSONATE CYTIDYLYLTRANSFERASE"/>
    <property type="match status" value="1"/>
</dbReference>
<keyword evidence="2 4" id="KW-0548">Nucleotidyltransferase</keyword>
<dbReference type="GO" id="GO:0008690">
    <property type="term" value="F:3-deoxy-manno-octulosonate cytidylyltransferase activity"/>
    <property type="evidence" value="ECO:0007669"/>
    <property type="project" value="UniProtKB-EC"/>
</dbReference>
<keyword evidence="3" id="KW-0448">Lipopolysaccharide biosynthesis</keyword>
<comment type="caution">
    <text evidence="4">The sequence shown here is derived from an EMBL/GenBank/DDBJ whole genome shotgun (WGS) entry which is preliminary data.</text>
</comment>
<dbReference type="AlphaFoldDB" id="A0A292YB66"/>
<sequence length="234" mass="26738">MIIIPARLSSSRLPNKVILEIKNKPIIIWCAEAAKQVDDVVIATDSKEVIDICKKYGFDAVMTNKNHKSGSDRIKEAADKLGLKDDEIVINMQGDEPFLEPEILEKVKNKLNGLERDFKMVSCYKIISELEAEDPNLVKVVIDKNSDALYFSRSKIPYNRDNNPHQYKGHLGIYGFDKKSLDIFTKMKGKLEHIEKLEQLRVLENGEKIAMIEVKSKSFGIDTKEDLERARQMV</sequence>
<protein>
    <submittedName>
        <fullName evidence="4">3-deoxy-manno-octulosonate cytidylyltransferase</fullName>
        <ecNumber evidence="4">2.7.7.38</ecNumber>
    </submittedName>
</protein>
<evidence type="ECO:0000313" key="4">
    <source>
        <dbReference type="EMBL" id="GAX87337.1"/>
    </source>
</evidence>
<gene>
    <name evidence="4" type="ORF">LNAT_P0632</name>
</gene>
<accession>A0A292YB66</accession>
<dbReference type="SUPFAM" id="SSF53448">
    <property type="entry name" value="Nucleotide-diphospho-sugar transferases"/>
    <property type="match status" value="1"/>
</dbReference>
<dbReference type="NCBIfam" id="NF003952">
    <property type="entry name" value="PRK05450.1-5"/>
    <property type="match status" value="1"/>
</dbReference>
<dbReference type="EC" id="2.7.7.38" evidence="4"/>
<dbReference type="GO" id="GO:0009103">
    <property type="term" value="P:lipopolysaccharide biosynthetic process"/>
    <property type="evidence" value="ECO:0007669"/>
    <property type="project" value="UniProtKB-KW"/>
</dbReference>
<dbReference type="RefSeq" id="WP_096258481.1">
    <property type="nucleotide sequence ID" value="NZ_BDME01000001.1"/>
</dbReference>
<evidence type="ECO:0000256" key="3">
    <source>
        <dbReference type="ARBA" id="ARBA00022985"/>
    </source>
</evidence>
<dbReference type="EMBL" id="BDME01000001">
    <property type="protein sequence ID" value="GAX87337.1"/>
    <property type="molecule type" value="Genomic_DNA"/>
</dbReference>
<reference evidence="4 5" key="1">
    <citation type="journal article" date="2017" name="Syst. Appl. Microbiol.">
        <title>Lebetimonas natsushimae sp. nov., a novel strictly anaerobic, moderately thermophilic chemoautotroph isolated from a deep-sea hydrothermal vent polychaete nest in the Mid-Okinawa Trough.</title>
        <authorList>
            <person name="Nagata R."/>
            <person name="Takaki Y."/>
            <person name="Tame A."/>
            <person name="Nunoura T."/>
            <person name="Muto H."/>
            <person name="Mino S."/>
            <person name="Sawayama S."/>
            <person name="Takai K."/>
            <person name="Nakagawa S."/>
        </authorList>
    </citation>
    <scope>NUCLEOTIDE SEQUENCE [LARGE SCALE GENOMIC DNA]</scope>
    <source>
        <strain evidence="4 5">HS1857</strain>
    </source>
</reference>
<dbReference type="GO" id="GO:0005829">
    <property type="term" value="C:cytosol"/>
    <property type="evidence" value="ECO:0007669"/>
    <property type="project" value="TreeGrafter"/>
</dbReference>